<evidence type="ECO:0000313" key="3">
    <source>
        <dbReference type="EMBL" id="KAK3086445.1"/>
    </source>
</evidence>
<feature type="domain" description="Glycoside-hydrolase family GH114 TIM-barrel" evidence="2">
    <location>
        <begin position="25"/>
        <end position="252"/>
    </location>
</feature>
<dbReference type="InterPro" id="IPR017853">
    <property type="entry name" value="GH"/>
</dbReference>
<dbReference type="PANTHER" id="PTHR35273:SF2">
    <property type="entry name" value="ALPHA-GALACTOSIDASE"/>
    <property type="match status" value="1"/>
</dbReference>
<evidence type="ECO:0000313" key="4">
    <source>
        <dbReference type="Proteomes" id="UP001186944"/>
    </source>
</evidence>
<comment type="caution">
    <text evidence="3">The sequence shown here is derived from an EMBL/GenBank/DDBJ whole genome shotgun (WGS) entry which is preliminary data.</text>
</comment>
<proteinExistence type="predicted"/>
<dbReference type="Gene3D" id="3.20.20.70">
    <property type="entry name" value="Aldolase class I"/>
    <property type="match status" value="1"/>
</dbReference>
<gene>
    <name evidence="3" type="ORF">FSP39_018481</name>
</gene>
<dbReference type="AlphaFoldDB" id="A0AA89BXM1"/>
<feature type="signal peptide" evidence="1">
    <location>
        <begin position="1"/>
        <end position="16"/>
    </location>
</feature>
<accession>A0AA89BXM1</accession>
<organism evidence="3 4">
    <name type="scientific">Pinctada imbricata</name>
    <name type="common">Atlantic pearl-oyster</name>
    <name type="synonym">Pinctada martensii</name>
    <dbReference type="NCBI Taxonomy" id="66713"/>
    <lineage>
        <taxon>Eukaryota</taxon>
        <taxon>Metazoa</taxon>
        <taxon>Spiralia</taxon>
        <taxon>Lophotrochozoa</taxon>
        <taxon>Mollusca</taxon>
        <taxon>Bivalvia</taxon>
        <taxon>Autobranchia</taxon>
        <taxon>Pteriomorphia</taxon>
        <taxon>Pterioida</taxon>
        <taxon>Pterioidea</taxon>
        <taxon>Pteriidae</taxon>
        <taxon>Pinctada</taxon>
    </lineage>
</organism>
<dbReference type="PANTHER" id="PTHR35273">
    <property type="entry name" value="ALPHA-1,4 POLYGALACTOSAMINIDASE, PUTATIVE (AFU_ORTHOLOGUE AFUA_3G07890)-RELATED"/>
    <property type="match status" value="1"/>
</dbReference>
<feature type="chain" id="PRO_5041731873" description="Glycoside-hydrolase family GH114 TIM-barrel domain-containing protein" evidence="1">
    <location>
        <begin position="17"/>
        <end position="256"/>
    </location>
</feature>
<dbReference type="SUPFAM" id="SSF51445">
    <property type="entry name" value="(Trans)glycosidases"/>
    <property type="match status" value="1"/>
</dbReference>
<sequence>MLRILVAGLLTVCTEAVYRPSATTSWQWQINSGHPDTSVHVTMYDVDLFEAGESGYISRLKSAGHKVICYFSAGSYEKWRPDAGQFPPDVLGHKLDGWDERWLDIRDDRVKTIMRARLDKAVHYHCDGVEPDNVDGYTNHNDLGLTASDQLAYNKWIAAEAHKRGLSVGLKNDVDQISQLVHYFDWALNEECVEYNECNKYKPFIDAGKAVFHVEYVDKTSQGHSKQQSVCHSSHRPKQFRTLIKQWDLDAWRLTC</sequence>
<dbReference type="Proteomes" id="UP001186944">
    <property type="component" value="Unassembled WGS sequence"/>
</dbReference>
<name>A0AA89BXM1_PINIB</name>
<evidence type="ECO:0000259" key="2">
    <source>
        <dbReference type="Pfam" id="PF03537"/>
    </source>
</evidence>
<dbReference type="Pfam" id="PF03537">
    <property type="entry name" value="Glyco_hydro_114"/>
    <property type="match status" value="1"/>
</dbReference>
<protein>
    <recommendedName>
        <fullName evidence="2">Glycoside-hydrolase family GH114 TIM-barrel domain-containing protein</fullName>
    </recommendedName>
</protein>
<evidence type="ECO:0000256" key="1">
    <source>
        <dbReference type="SAM" id="SignalP"/>
    </source>
</evidence>
<keyword evidence="4" id="KW-1185">Reference proteome</keyword>
<dbReference type="InterPro" id="IPR013785">
    <property type="entry name" value="Aldolase_TIM"/>
</dbReference>
<reference evidence="3" key="1">
    <citation type="submission" date="2019-08" db="EMBL/GenBank/DDBJ databases">
        <title>The improved chromosome-level genome for the pearl oyster Pinctada fucata martensii using PacBio sequencing and Hi-C.</title>
        <authorList>
            <person name="Zheng Z."/>
        </authorList>
    </citation>
    <scope>NUCLEOTIDE SEQUENCE</scope>
    <source>
        <strain evidence="3">ZZ-2019</strain>
        <tissue evidence="3">Adductor muscle</tissue>
    </source>
</reference>
<dbReference type="EMBL" id="VSWD01000012">
    <property type="protein sequence ID" value="KAK3086445.1"/>
    <property type="molecule type" value="Genomic_DNA"/>
</dbReference>
<dbReference type="InterPro" id="IPR004352">
    <property type="entry name" value="GH114_TIM-barrel"/>
</dbReference>
<keyword evidence="1" id="KW-0732">Signal</keyword>